<feature type="compositionally biased region" description="Low complexity" evidence="7">
    <location>
        <begin position="247"/>
        <end position="269"/>
    </location>
</feature>
<feature type="transmembrane region" description="Helical" evidence="8">
    <location>
        <begin position="337"/>
        <end position="356"/>
    </location>
</feature>
<feature type="transmembrane region" description="Helical" evidence="8">
    <location>
        <begin position="368"/>
        <end position="392"/>
    </location>
</feature>
<feature type="transmembrane region" description="Helical" evidence="8">
    <location>
        <begin position="109"/>
        <end position="127"/>
    </location>
</feature>
<dbReference type="InterPro" id="IPR051415">
    <property type="entry name" value="LAAT-1"/>
</dbReference>
<dbReference type="EMBL" id="NAJL01000067">
    <property type="protein sequence ID" value="TKA22740.1"/>
    <property type="molecule type" value="Genomic_DNA"/>
</dbReference>
<organism evidence="9 10">
    <name type="scientific">Salinomyces thailandicus</name>
    <dbReference type="NCBI Taxonomy" id="706561"/>
    <lineage>
        <taxon>Eukaryota</taxon>
        <taxon>Fungi</taxon>
        <taxon>Dikarya</taxon>
        <taxon>Ascomycota</taxon>
        <taxon>Pezizomycotina</taxon>
        <taxon>Dothideomycetes</taxon>
        <taxon>Dothideomycetidae</taxon>
        <taxon>Mycosphaerellales</taxon>
        <taxon>Teratosphaeriaceae</taxon>
        <taxon>Salinomyces</taxon>
    </lineage>
</organism>
<dbReference type="InterPro" id="IPR006603">
    <property type="entry name" value="PQ-loop_rpt"/>
</dbReference>
<dbReference type="Pfam" id="PF04193">
    <property type="entry name" value="PQ-loop"/>
    <property type="match status" value="2"/>
</dbReference>
<dbReference type="GO" id="GO:0098852">
    <property type="term" value="C:lytic vacuole membrane"/>
    <property type="evidence" value="ECO:0007669"/>
    <property type="project" value="UniProtKB-ARBA"/>
</dbReference>
<dbReference type="FunFam" id="1.20.1280.290:FF:000009">
    <property type="entry name" value="PQ loop repeat family protein"/>
    <property type="match status" value="1"/>
</dbReference>
<evidence type="ECO:0000256" key="4">
    <source>
        <dbReference type="ARBA" id="ARBA00023136"/>
    </source>
</evidence>
<evidence type="ECO:0000256" key="8">
    <source>
        <dbReference type="SAM" id="Phobius"/>
    </source>
</evidence>
<feature type="transmembrane region" description="Helical" evidence="8">
    <location>
        <begin position="170"/>
        <end position="191"/>
    </location>
</feature>
<evidence type="ECO:0000256" key="6">
    <source>
        <dbReference type="ARBA" id="ARBA00050768"/>
    </source>
</evidence>
<comment type="caution">
    <text evidence="9">The sequence shown here is derived from an EMBL/GenBank/DDBJ whole genome shotgun (WGS) entry which is preliminary data.</text>
</comment>
<dbReference type="Proteomes" id="UP000308549">
    <property type="component" value="Unassembled WGS sequence"/>
</dbReference>
<dbReference type="Gene3D" id="1.20.1280.290">
    <property type="match status" value="2"/>
</dbReference>
<evidence type="ECO:0000256" key="7">
    <source>
        <dbReference type="SAM" id="MobiDB-lite"/>
    </source>
</evidence>
<dbReference type="GO" id="GO:0015174">
    <property type="term" value="F:basic amino acid transmembrane transporter activity"/>
    <property type="evidence" value="ECO:0007669"/>
    <property type="project" value="UniProtKB-ARBA"/>
</dbReference>
<dbReference type="AlphaFoldDB" id="A0A4U0TLE5"/>
<dbReference type="GO" id="GO:0034486">
    <property type="term" value="P:vacuolar transmembrane transport"/>
    <property type="evidence" value="ECO:0007669"/>
    <property type="project" value="UniProtKB-ARBA"/>
</dbReference>
<feature type="compositionally biased region" description="Low complexity" evidence="7">
    <location>
        <begin position="50"/>
        <end position="60"/>
    </location>
</feature>
<keyword evidence="2 8" id="KW-0812">Transmembrane</keyword>
<sequence length="448" mass="48061">MSVVSVFVSFISNALWYIRKAQGSSHDPGNETGSRELDVRVVKFNRRRTSSASGKSAESSVPKTNYANRKLASGRVPTHHRDFLTTHPTLSHIPTTAGTMPNPLTLHEALSGIFGTISLTAWLFLLLPQLQENYSQGHANGISLSFLLLWAAGDVANLVGAVWAGLVPTVIALAGYFCVADTVLILQVLYYRAREGRAETVKGVEGEGERQALLGEDARKRRGSFMDVTDENLGLPGSRTHKRRRSSAASTTSSAPKHDTTGTATDTLTPIPEQTAPTPVPTPSPRSSALRETLKNTLAILAITLLGTAAWAFAYRLRIWSPVPPPDQIPNKPNNTPLPATLLGYTSAALYLLARIPQLIKNHRTRSCAGLSLLFFLLSLLGNISYGAGILAHSLDRGYVIMNAPWLVGSLGTVVQDLGVWGQFVYFGAGDGGGKEEGGEEEVGRGAV</sequence>
<reference evidence="9 10" key="1">
    <citation type="submission" date="2017-03" db="EMBL/GenBank/DDBJ databases">
        <title>Genomes of endolithic fungi from Antarctica.</title>
        <authorList>
            <person name="Coleine C."/>
            <person name="Masonjones S."/>
            <person name="Stajich J.E."/>
        </authorList>
    </citation>
    <scope>NUCLEOTIDE SEQUENCE [LARGE SCALE GENOMIC DNA]</scope>
    <source>
        <strain evidence="9 10">CCFEE 6315</strain>
    </source>
</reference>
<feature type="region of interest" description="Disordered" evidence="7">
    <location>
        <begin position="225"/>
        <end position="288"/>
    </location>
</feature>
<evidence type="ECO:0000256" key="3">
    <source>
        <dbReference type="ARBA" id="ARBA00022989"/>
    </source>
</evidence>
<keyword evidence="10" id="KW-1185">Reference proteome</keyword>
<protein>
    <recommendedName>
        <fullName evidence="11">PQ-loop-domain-containing protein</fullName>
    </recommendedName>
</protein>
<comment type="catalytic activity">
    <reaction evidence="6">
        <text>L-histidine(out) + L-arginine(in) = L-histidine(in) + L-arginine(out)</text>
        <dbReference type="Rhea" id="RHEA:71063"/>
        <dbReference type="ChEBI" id="CHEBI:32682"/>
        <dbReference type="ChEBI" id="CHEBI:57595"/>
    </reaction>
</comment>
<evidence type="ECO:0000256" key="2">
    <source>
        <dbReference type="ARBA" id="ARBA00022692"/>
    </source>
</evidence>
<dbReference type="PANTHER" id="PTHR16201">
    <property type="entry name" value="SEVEN TRANSMEMBRANE PROTEIN 1-RELATED"/>
    <property type="match status" value="1"/>
</dbReference>
<dbReference type="OrthoDB" id="8048523at2759"/>
<evidence type="ECO:0000313" key="9">
    <source>
        <dbReference type="EMBL" id="TKA22740.1"/>
    </source>
</evidence>
<feature type="transmembrane region" description="Helical" evidence="8">
    <location>
        <begin position="298"/>
        <end position="317"/>
    </location>
</feature>
<feature type="transmembrane region" description="Helical" evidence="8">
    <location>
        <begin position="139"/>
        <end position="164"/>
    </location>
</feature>
<name>A0A4U0TLE5_9PEZI</name>
<evidence type="ECO:0008006" key="11">
    <source>
        <dbReference type="Google" id="ProtNLM"/>
    </source>
</evidence>
<evidence type="ECO:0000256" key="5">
    <source>
        <dbReference type="ARBA" id="ARBA00038039"/>
    </source>
</evidence>
<proteinExistence type="inferred from homology"/>
<evidence type="ECO:0000256" key="1">
    <source>
        <dbReference type="ARBA" id="ARBA00004141"/>
    </source>
</evidence>
<keyword evidence="4 8" id="KW-0472">Membrane</keyword>
<evidence type="ECO:0000313" key="10">
    <source>
        <dbReference type="Proteomes" id="UP000308549"/>
    </source>
</evidence>
<feature type="region of interest" description="Disordered" evidence="7">
    <location>
        <begin position="47"/>
        <end position="71"/>
    </location>
</feature>
<dbReference type="SMART" id="SM00679">
    <property type="entry name" value="CTNS"/>
    <property type="match status" value="2"/>
</dbReference>
<gene>
    <name evidence="9" type="ORF">B0A50_08399</name>
</gene>
<comment type="similarity">
    <text evidence="5">Belongs to the laat-1 family.</text>
</comment>
<keyword evidence="3 8" id="KW-1133">Transmembrane helix</keyword>
<accession>A0A4U0TLE5</accession>
<dbReference type="PANTHER" id="PTHR16201:SF44">
    <property type="entry name" value="SEVEN TRANSMEMBRANE PROTEIN 1"/>
    <property type="match status" value="1"/>
</dbReference>
<comment type="subcellular location">
    <subcellularLocation>
        <location evidence="1">Membrane</location>
        <topology evidence="1">Multi-pass membrane protein</topology>
    </subcellularLocation>
</comment>